<dbReference type="Proteomes" id="UP001278766">
    <property type="component" value="Unassembled WGS sequence"/>
</dbReference>
<gene>
    <name evidence="2" type="ORF">B0H64DRAFT_87670</name>
</gene>
<dbReference type="EMBL" id="JAUEPN010000002">
    <property type="protein sequence ID" value="KAK3299003.1"/>
    <property type="molecule type" value="Genomic_DNA"/>
</dbReference>
<reference evidence="2" key="2">
    <citation type="submission" date="2023-06" db="EMBL/GenBank/DDBJ databases">
        <authorList>
            <consortium name="Lawrence Berkeley National Laboratory"/>
            <person name="Haridas S."/>
            <person name="Hensen N."/>
            <person name="Bonometti L."/>
            <person name="Westerberg I."/>
            <person name="Brannstrom I.O."/>
            <person name="Guillou S."/>
            <person name="Cros-Aarteil S."/>
            <person name="Calhoun S."/>
            <person name="Kuo A."/>
            <person name="Mondo S."/>
            <person name="Pangilinan J."/>
            <person name="Riley R."/>
            <person name="Labutti K."/>
            <person name="Andreopoulos B."/>
            <person name="Lipzen A."/>
            <person name="Chen C."/>
            <person name="Yanf M."/>
            <person name="Daum C."/>
            <person name="Ng V."/>
            <person name="Clum A."/>
            <person name="Steindorff A."/>
            <person name="Ohm R."/>
            <person name="Martin F."/>
            <person name="Silar P."/>
            <person name="Natvig D."/>
            <person name="Lalanne C."/>
            <person name="Gautier V."/>
            <person name="Ament-Velasquez S.L."/>
            <person name="Kruys A."/>
            <person name="Hutchinson M.I."/>
            <person name="Powell A.J."/>
            <person name="Barry K."/>
            <person name="Miller A.N."/>
            <person name="Grigoriev I.V."/>
            <person name="Debuchy R."/>
            <person name="Gladieux P."/>
            <person name="Thoren M.H."/>
            <person name="Johannesson H."/>
        </authorList>
    </citation>
    <scope>NUCLEOTIDE SEQUENCE</scope>
    <source>
        <strain evidence="2">CBS 168.71</strain>
    </source>
</reference>
<dbReference type="AlphaFoldDB" id="A0AAE0HM06"/>
<organism evidence="2 3">
    <name type="scientific">Chaetomium fimeti</name>
    <dbReference type="NCBI Taxonomy" id="1854472"/>
    <lineage>
        <taxon>Eukaryota</taxon>
        <taxon>Fungi</taxon>
        <taxon>Dikarya</taxon>
        <taxon>Ascomycota</taxon>
        <taxon>Pezizomycotina</taxon>
        <taxon>Sordariomycetes</taxon>
        <taxon>Sordariomycetidae</taxon>
        <taxon>Sordariales</taxon>
        <taxon>Chaetomiaceae</taxon>
        <taxon>Chaetomium</taxon>
    </lineage>
</organism>
<feature type="compositionally biased region" description="Polar residues" evidence="1">
    <location>
        <begin position="89"/>
        <end position="115"/>
    </location>
</feature>
<dbReference type="GeneID" id="87845865"/>
<keyword evidence="3" id="KW-1185">Reference proteome</keyword>
<evidence type="ECO:0000256" key="1">
    <source>
        <dbReference type="SAM" id="MobiDB-lite"/>
    </source>
</evidence>
<reference evidence="2" key="1">
    <citation type="journal article" date="2023" name="Mol. Phylogenet. Evol.">
        <title>Genome-scale phylogeny and comparative genomics of the fungal order Sordariales.</title>
        <authorList>
            <person name="Hensen N."/>
            <person name="Bonometti L."/>
            <person name="Westerberg I."/>
            <person name="Brannstrom I.O."/>
            <person name="Guillou S."/>
            <person name="Cros-Aarteil S."/>
            <person name="Calhoun S."/>
            <person name="Haridas S."/>
            <person name="Kuo A."/>
            <person name="Mondo S."/>
            <person name="Pangilinan J."/>
            <person name="Riley R."/>
            <person name="LaButti K."/>
            <person name="Andreopoulos B."/>
            <person name="Lipzen A."/>
            <person name="Chen C."/>
            <person name="Yan M."/>
            <person name="Daum C."/>
            <person name="Ng V."/>
            <person name="Clum A."/>
            <person name="Steindorff A."/>
            <person name="Ohm R.A."/>
            <person name="Martin F."/>
            <person name="Silar P."/>
            <person name="Natvig D.O."/>
            <person name="Lalanne C."/>
            <person name="Gautier V."/>
            <person name="Ament-Velasquez S.L."/>
            <person name="Kruys A."/>
            <person name="Hutchinson M.I."/>
            <person name="Powell A.J."/>
            <person name="Barry K."/>
            <person name="Miller A.N."/>
            <person name="Grigoriev I.V."/>
            <person name="Debuchy R."/>
            <person name="Gladieux P."/>
            <person name="Hiltunen Thoren M."/>
            <person name="Johannesson H."/>
        </authorList>
    </citation>
    <scope>NUCLEOTIDE SEQUENCE</scope>
    <source>
        <strain evidence="2">CBS 168.71</strain>
    </source>
</reference>
<evidence type="ECO:0000313" key="3">
    <source>
        <dbReference type="Proteomes" id="UP001278766"/>
    </source>
</evidence>
<feature type="region of interest" description="Disordered" evidence="1">
    <location>
        <begin position="42"/>
        <end position="63"/>
    </location>
</feature>
<feature type="region of interest" description="Disordered" evidence="1">
    <location>
        <begin position="153"/>
        <end position="174"/>
    </location>
</feature>
<protein>
    <submittedName>
        <fullName evidence="2">Uncharacterized protein</fullName>
    </submittedName>
</protein>
<comment type="caution">
    <text evidence="2">The sequence shown here is derived from an EMBL/GenBank/DDBJ whole genome shotgun (WGS) entry which is preliminary data.</text>
</comment>
<evidence type="ECO:0000313" key="2">
    <source>
        <dbReference type="EMBL" id="KAK3299003.1"/>
    </source>
</evidence>
<proteinExistence type="predicted"/>
<feature type="compositionally biased region" description="Basic and acidic residues" evidence="1">
    <location>
        <begin position="50"/>
        <end position="63"/>
    </location>
</feature>
<name>A0AAE0HM06_9PEZI</name>
<feature type="region of interest" description="Disordered" evidence="1">
    <location>
        <begin position="84"/>
        <end position="140"/>
    </location>
</feature>
<accession>A0AAE0HM06</accession>
<dbReference type="RefSeq" id="XP_062662517.1">
    <property type="nucleotide sequence ID" value="XM_062808917.1"/>
</dbReference>
<sequence>MEPDNHLPPLAWFVLTLGNGLGNRQSVLAGLARNRQRANIHSSARACADPTHERFRGQKTERKKEKNVVVDFFSFFPEQEVPIEPSFNARGSKNKNSLPSAPTTSSTRGSRQPPTSVCRFGGGGLPAKENIPRSTEQGPRSLFGDLVRTVDERPAEGDPWQSQGFQQHRRTQAQKGGLCRVGDLPGFVGEGPGRPCRIRLPH</sequence>